<proteinExistence type="predicted"/>
<dbReference type="Gene3D" id="3.40.190.10">
    <property type="entry name" value="Periplasmic binding protein-like II"/>
    <property type="match status" value="2"/>
</dbReference>
<dbReference type="Proteomes" id="UP000188243">
    <property type="component" value="Chromosome"/>
</dbReference>
<organism evidence="2 3">
    <name type="scientific">Pseudoalteromonas aliena</name>
    <dbReference type="NCBI Taxonomy" id="247523"/>
    <lineage>
        <taxon>Bacteria</taxon>
        <taxon>Pseudomonadati</taxon>
        <taxon>Pseudomonadota</taxon>
        <taxon>Gammaproteobacteria</taxon>
        <taxon>Alteromonadales</taxon>
        <taxon>Pseudoalteromonadaceae</taxon>
        <taxon>Pseudoalteromonas</taxon>
    </lineage>
</organism>
<evidence type="ECO:0000256" key="1">
    <source>
        <dbReference type="SAM" id="SignalP"/>
    </source>
</evidence>
<feature type="signal peptide" evidence="1">
    <location>
        <begin position="1"/>
        <end position="22"/>
    </location>
</feature>
<protein>
    <submittedName>
        <fullName evidence="2">Uncharacterized protein</fullName>
    </submittedName>
</protein>
<dbReference type="SUPFAM" id="SSF53850">
    <property type="entry name" value="Periplasmic binding protein-like II"/>
    <property type="match status" value="1"/>
</dbReference>
<feature type="chain" id="PRO_5012930402" evidence="1">
    <location>
        <begin position="23"/>
        <end position="240"/>
    </location>
</feature>
<evidence type="ECO:0000313" key="3">
    <source>
        <dbReference type="Proteomes" id="UP000188243"/>
    </source>
</evidence>
<dbReference type="RefSeq" id="WP_077536938.1">
    <property type="nucleotide sequence ID" value="NZ_CANLYY010000031.1"/>
</dbReference>
<sequence>MHQRLSTLLLLGYLLFSAPCFAHQYNLTFNRPESTPQANYVLELLTLAYTDIGHKIHVIDFNRQNALLAANNGVLDGQLGRDISVENNFNNLIRVDYELLQFNLVLYKACQPNTLEQLKNVAILAGYPVQKRYLASTSFMGNIIEVKNMNTQLNLLAQKKVEGALLLDFFMDNKSIPSPTGCFEKEVLMIYPIYHYLHKKNKNLVKKLQHALTKLNSNGTVYALRAKYNLKFKNRNHAAL</sequence>
<dbReference type="STRING" id="247523.B0W48_10760"/>
<dbReference type="KEGG" id="paln:B0W48_10760"/>
<gene>
    <name evidence="2" type="ORF">B0W48_10760</name>
</gene>
<dbReference type="AlphaFoldDB" id="A0A1Q2GYL7"/>
<evidence type="ECO:0000313" key="2">
    <source>
        <dbReference type="EMBL" id="AQQ00234.1"/>
    </source>
</evidence>
<accession>A0A1Q2GYL7</accession>
<reference evidence="2 3" key="1">
    <citation type="submission" date="2017-02" db="EMBL/GenBank/DDBJ databases">
        <title>Complete genome sequence of the cold-active Pseudoalteromonas aliena strain EH1 isolated from Arctic seawater.</title>
        <authorList>
            <person name="Kim E."/>
            <person name="Heo E."/>
            <person name="Kim H."/>
            <person name="Kim D."/>
        </authorList>
    </citation>
    <scope>NUCLEOTIDE SEQUENCE [LARGE SCALE GENOMIC DNA]</scope>
    <source>
        <strain evidence="2 3">EH1</strain>
    </source>
</reference>
<dbReference type="EMBL" id="CP019628">
    <property type="protein sequence ID" value="AQQ00234.1"/>
    <property type="molecule type" value="Genomic_DNA"/>
</dbReference>
<name>A0A1Q2GYL7_9GAMM</name>
<keyword evidence="1" id="KW-0732">Signal</keyword>